<proteinExistence type="predicted"/>
<sequence>MAKKKAEKPETKSDFLRRVLGRNPDLDYRQVNQRWRKAGHPGEISNPLYYLIRRELGIRTEWAWVKQPPTATRELFQFKITLLEIRPPIWRRIRVRDGTLDKLHEHIQAAMGWTNSHLHHFRIGGTLYGDPMLMAENFGEMKYRDSTTTLLSAILPRDDGLLSFEYEYDFGDGWRHEVTFEGRPTAAPGEKHPICLEGEGACPPEDVGGVWGYADFLQAIADRDHEEHDELLEWAGGTFDPEKFSPTTATRRMKQGLPDWRSMR</sequence>
<evidence type="ECO:0000313" key="4">
    <source>
        <dbReference type="Proteomes" id="UP000317835"/>
    </source>
</evidence>
<dbReference type="InterPro" id="IPR012912">
    <property type="entry name" value="Plasmid_pRiA4b_Orf3-like"/>
</dbReference>
<reference evidence="3 4" key="1">
    <citation type="submission" date="2019-02" db="EMBL/GenBank/DDBJ databases">
        <title>Deep-cultivation of Planctomycetes and their phenomic and genomic characterization uncovers novel biology.</title>
        <authorList>
            <person name="Wiegand S."/>
            <person name="Jogler M."/>
            <person name="Boedeker C."/>
            <person name="Pinto D."/>
            <person name="Vollmers J."/>
            <person name="Rivas-Marin E."/>
            <person name="Kohn T."/>
            <person name="Peeters S.H."/>
            <person name="Heuer A."/>
            <person name="Rast P."/>
            <person name="Oberbeckmann S."/>
            <person name="Bunk B."/>
            <person name="Jeske O."/>
            <person name="Meyerdierks A."/>
            <person name="Storesund J.E."/>
            <person name="Kallscheuer N."/>
            <person name="Luecker S."/>
            <person name="Lage O.M."/>
            <person name="Pohl T."/>
            <person name="Merkel B.J."/>
            <person name="Hornburger P."/>
            <person name="Mueller R.-W."/>
            <person name="Bruemmer F."/>
            <person name="Labrenz M."/>
            <person name="Spormann A.M."/>
            <person name="Op den Camp H."/>
            <person name="Overmann J."/>
            <person name="Amann R."/>
            <person name="Jetten M.S.M."/>
            <person name="Mascher T."/>
            <person name="Medema M.H."/>
            <person name="Devos D.P."/>
            <person name="Kaster A.-K."/>
            <person name="Ovreas L."/>
            <person name="Rohde M."/>
            <person name="Galperin M.Y."/>
            <person name="Jogler C."/>
        </authorList>
    </citation>
    <scope>NUCLEOTIDE SEQUENCE [LARGE SCALE GENOMIC DNA]</scope>
    <source>
        <strain evidence="3 4">ElP</strain>
    </source>
</reference>
<dbReference type="KEGG" id="tpla:ElP_36080"/>
<keyword evidence="4" id="KW-1185">Reference proteome</keyword>
<dbReference type="AlphaFoldDB" id="A0A518H4F0"/>
<gene>
    <name evidence="3" type="ORF">ElP_36080</name>
</gene>
<dbReference type="Gene3D" id="3.10.290.30">
    <property type="entry name" value="MM3350-like"/>
    <property type="match status" value="1"/>
</dbReference>
<dbReference type="PANTHER" id="PTHR41878:SF1">
    <property type="entry name" value="TNPR PROTEIN"/>
    <property type="match status" value="1"/>
</dbReference>
<dbReference type="InterPro" id="IPR024047">
    <property type="entry name" value="MM3350-like_sf"/>
</dbReference>
<evidence type="ECO:0000256" key="1">
    <source>
        <dbReference type="SAM" id="MobiDB-lite"/>
    </source>
</evidence>
<name>A0A518H4F0_9BACT</name>
<protein>
    <submittedName>
        <fullName evidence="3">Plasmid pRiA4b ORF-3-like protein</fullName>
    </submittedName>
</protein>
<dbReference type="OrthoDB" id="9801392at2"/>
<feature type="domain" description="Plasmid pRiA4b Orf3-like" evidence="2">
    <location>
        <begin position="75"/>
        <end position="246"/>
    </location>
</feature>
<evidence type="ECO:0000313" key="3">
    <source>
        <dbReference type="EMBL" id="QDV35703.1"/>
    </source>
</evidence>
<feature type="region of interest" description="Disordered" evidence="1">
    <location>
        <begin position="237"/>
        <end position="264"/>
    </location>
</feature>
<accession>A0A518H4F0</accession>
<dbReference type="SUPFAM" id="SSF159941">
    <property type="entry name" value="MM3350-like"/>
    <property type="match status" value="1"/>
</dbReference>
<dbReference type="EMBL" id="CP036426">
    <property type="protein sequence ID" value="QDV35703.1"/>
    <property type="molecule type" value="Genomic_DNA"/>
</dbReference>
<dbReference type="Pfam" id="PF07929">
    <property type="entry name" value="PRiA4_ORF3"/>
    <property type="match status" value="1"/>
</dbReference>
<evidence type="ECO:0000259" key="2">
    <source>
        <dbReference type="Pfam" id="PF07929"/>
    </source>
</evidence>
<dbReference type="RefSeq" id="WP_145271447.1">
    <property type="nucleotide sequence ID" value="NZ_CP036426.1"/>
</dbReference>
<dbReference type="PANTHER" id="PTHR41878">
    <property type="entry name" value="LEXA REPRESSOR-RELATED"/>
    <property type="match status" value="1"/>
</dbReference>
<organism evidence="3 4">
    <name type="scientific">Tautonia plasticadhaerens</name>
    <dbReference type="NCBI Taxonomy" id="2527974"/>
    <lineage>
        <taxon>Bacteria</taxon>
        <taxon>Pseudomonadati</taxon>
        <taxon>Planctomycetota</taxon>
        <taxon>Planctomycetia</taxon>
        <taxon>Isosphaerales</taxon>
        <taxon>Isosphaeraceae</taxon>
        <taxon>Tautonia</taxon>
    </lineage>
</organism>
<dbReference type="Proteomes" id="UP000317835">
    <property type="component" value="Chromosome"/>
</dbReference>